<feature type="transmembrane region" description="Helical" evidence="6">
    <location>
        <begin position="110"/>
        <end position="134"/>
    </location>
</feature>
<gene>
    <name evidence="8" type="ORF">AJY60_05425</name>
    <name evidence="9" type="ORF">C3H42_03805</name>
</gene>
<feature type="transmembrane region" description="Helical" evidence="6">
    <location>
        <begin position="310"/>
        <end position="329"/>
    </location>
</feature>
<sequence length="428" mass="47933">MEHINSIELKLICKKISWRILPLIVLMFCLSMLDRTNISFVKSHIEIDAGIGEAAYALGAGIFFIGYAIFEVPSNLLLHKLGAKIWLSRIMITWGLVTMAMIFIQGETSFYVLRFLLGLTEAGFSPGIILYLSYFFPAIYRSKAYGIYQMGVPIAFVFGSLISGFILDYAPNMYFKNWQWMFLIEGGITVLVGVFCLFYLDSHPKYAKWLDVKEKAVLLKNIEICNSKAKDYSIKDIFKSILVWKFVFIYFCIQLSVYGVLFYLPSKIAQILQINVGFEVGLLNAIPWIFVFIALPIFTSLADKKRSWNLYAILFLLLASLSMIASTFVANLAPFLFFISLAAIGFIVIQPIFWNLPTQVLKGKGGAAAIALIGSLGNLGGFVAPTLKTYIENHFGVEFGLIVLALIAILGVLVLVHLKMTLNLDKGE</sequence>
<feature type="transmembrane region" description="Helical" evidence="6">
    <location>
        <begin position="146"/>
        <end position="166"/>
    </location>
</feature>
<dbReference type="PROSITE" id="PS50850">
    <property type="entry name" value="MFS"/>
    <property type="match status" value="1"/>
</dbReference>
<dbReference type="Gene3D" id="1.20.1250.20">
    <property type="entry name" value="MFS general substrate transporter like domains"/>
    <property type="match status" value="2"/>
</dbReference>
<comment type="subcellular location">
    <subcellularLocation>
        <location evidence="1">Membrane</location>
        <topology evidence="1">Multi-pass membrane protein</topology>
    </subcellularLocation>
</comment>
<dbReference type="CDD" id="cd17319">
    <property type="entry name" value="MFS_ExuT_GudP_like"/>
    <property type="match status" value="1"/>
</dbReference>
<dbReference type="PANTHER" id="PTHR43791:SF30">
    <property type="entry name" value="INNER MEMBRANE TRANSPORT PROTEIN RHMT"/>
    <property type="match status" value="1"/>
</dbReference>
<feature type="transmembrane region" description="Helical" evidence="6">
    <location>
        <begin position="399"/>
        <end position="418"/>
    </location>
</feature>
<proteinExistence type="predicted"/>
<organism evidence="9 10">
    <name type="scientific">Campylobacter jejuni</name>
    <dbReference type="NCBI Taxonomy" id="197"/>
    <lineage>
        <taxon>Bacteria</taxon>
        <taxon>Pseudomonadati</taxon>
        <taxon>Campylobacterota</taxon>
        <taxon>Epsilonproteobacteria</taxon>
        <taxon>Campylobacterales</taxon>
        <taxon>Campylobacteraceae</taxon>
        <taxon>Campylobacter</taxon>
    </lineage>
</organism>
<keyword evidence="2" id="KW-0813">Transport</keyword>
<name>A0A1E7NH54_CAMJU</name>
<dbReference type="EMBL" id="MJVJ01000086">
    <property type="protein sequence ID" value="OEV47101.1"/>
    <property type="molecule type" value="Genomic_DNA"/>
</dbReference>
<dbReference type="InterPro" id="IPR020846">
    <property type="entry name" value="MFS_dom"/>
</dbReference>
<dbReference type="RefSeq" id="WP_052949743.1">
    <property type="nucleotide sequence ID" value="NZ_CUVR01000005.1"/>
</dbReference>
<dbReference type="Pfam" id="PF07690">
    <property type="entry name" value="MFS_1"/>
    <property type="match status" value="1"/>
</dbReference>
<feature type="transmembrane region" description="Helical" evidence="6">
    <location>
        <begin position="366"/>
        <end position="387"/>
    </location>
</feature>
<dbReference type="GO" id="GO:0022857">
    <property type="term" value="F:transmembrane transporter activity"/>
    <property type="evidence" value="ECO:0007669"/>
    <property type="project" value="InterPro"/>
</dbReference>
<dbReference type="InterPro" id="IPR036259">
    <property type="entry name" value="MFS_trans_sf"/>
</dbReference>
<dbReference type="SUPFAM" id="SSF103473">
    <property type="entry name" value="MFS general substrate transporter"/>
    <property type="match status" value="1"/>
</dbReference>
<evidence type="ECO:0000313" key="10">
    <source>
        <dbReference type="Proteomes" id="UP000287237"/>
    </source>
</evidence>
<keyword evidence="3 6" id="KW-0812">Transmembrane</keyword>
<dbReference type="EMBL" id="PRCK01000002">
    <property type="protein sequence ID" value="RTJ96557.1"/>
    <property type="molecule type" value="Genomic_DNA"/>
</dbReference>
<evidence type="ECO:0000256" key="4">
    <source>
        <dbReference type="ARBA" id="ARBA00022989"/>
    </source>
</evidence>
<reference evidence="9 10" key="2">
    <citation type="journal article" date="2019" name="Appl. Environ. Microbiol.">
        <title>Population genetics and characterization of Campylobacter jejuni isolates in western jackdaws and game birds in Finland.</title>
        <authorList>
            <person name="Kovanen S."/>
            <person name="Rossi M."/>
            <person name="Pohja-Mykra M."/>
            <person name="Nieminen T."/>
            <person name="Raunio-Saarnisto M."/>
            <person name="Sauvala M."/>
            <person name="Fredriksson-Ahomaa M."/>
            <person name="Hanninen M.L."/>
            <person name="Kivisto R."/>
        </authorList>
    </citation>
    <scope>NUCLEOTIDE SEQUENCE [LARGE SCALE GENOMIC DNA]</scope>
    <source>
        <strain evidence="9 10">CB296</strain>
    </source>
</reference>
<keyword evidence="4 6" id="KW-1133">Transmembrane helix</keyword>
<protein>
    <submittedName>
        <fullName evidence="9">MFS transporter</fullName>
    </submittedName>
</protein>
<dbReference type="GO" id="GO:0005886">
    <property type="term" value="C:plasma membrane"/>
    <property type="evidence" value="ECO:0007669"/>
    <property type="project" value="TreeGrafter"/>
</dbReference>
<feature type="domain" description="Major facilitator superfamily (MFS) profile" evidence="7">
    <location>
        <begin position="20"/>
        <end position="423"/>
    </location>
</feature>
<feature type="transmembrane region" description="Helical" evidence="6">
    <location>
        <begin position="54"/>
        <end position="73"/>
    </location>
</feature>
<dbReference type="AlphaFoldDB" id="A0A1E7NH54"/>
<evidence type="ECO:0000256" key="6">
    <source>
        <dbReference type="SAM" id="Phobius"/>
    </source>
</evidence>
<evidence type="ECO:0000259" key="7">
    <source>
        <dbReference type="PROSITE" id="PS50850"/>
    </source>
</evidence>
<feature type="transmembrane region" description="Helical" evidence="6">
    <location>
        <begin position="178"/>
        <end position="200"/>
    </location>
</feature>
<dbReference type="Proteomes" id="UP000287237">
    <property type="component" value="Unassembled WGS sequence"/>
</dbReference>
<reference evidence="8 11" key="1">
    <citation type="submission" date="2016-09" db="EMBL/GenBank/DDBJ databases">
        <title>Campylobacter from American crows.</title>
        <authorList>
            <person name="Weis A.M."/>
            <person name="Weimer B.C."/>
            <person name="Townsend A.K."/>
            <person name="Taff C."/>
        </authorList>
    </citation>
    <scope>NUCLEOTIDE SEQUENCE [LARGE SCALE GENOMIC DNA]</scope>
    <source>
        <strain evidence="8 11">BCW_3791</strain>
    </source>
</reference>
<dbReference type="Proteomes" id="UP000865560">
    <property type="component" value="Unassembled WGS sequence"/>
</dbReference>
<dbReference type="FunFam" id="1.20.1250.20:FF:000018">
    <property type="entry name" value="MFS transporter permease"/>
    <property type="match status" value="1"/>
</dbReference>
<evidence type="ECO:0000256" key="1">
    <source>
        <dbReference type="ARBA" id="ARBA00004141"/>
    </source>
</evidence>
<feature type="transmembrane region" description="Helical" evidence="6">
    <location>
        <begin position="335"/>
        <end position="354"/>
    </location>
</feature>
<comment type="caution">
    <text evidence="9">The sequence shown here is derived from an EMBL/GenBank/DDBJ whole genome shotgun (WGS) entry which is preliminary data.</text>
</comment>
<feature type="transmembrane region" description="Helical" evidence="6">
    <location>
        <begin position="85"/>
        <end position="104"/>
    </location>
</feature>
<feature type="transmembrane region" description="Helical" evidence="6">
    <location>
        <begin position="276"/>
        <end position="298"/>
    </location>
</feature>
<evidence type="ECO:0000256" key="5">
    <source>
        <dbReference type="ARBA" id="ARBA00023136"/>
    </source>
</evidence>
<dbReference type="InterPro" id="IPR011701">
    <property type="entry name" value="MFS"/>
</dbReference>
<feature type="transmembrane region" description="Helical" evidence="6">
    <location>
        <begin position="16"/>
        <end position="34"/>
    </location>
</feature>
<keyword evidence="5 6" id="KW-0472">Membrane</keyword>
<evidence type="ECO:0000313" key="8">
    <source>
        <dbReference type="EMBL" id="OEV47101.1"/>
    </source>
</evidence>
<accession>A0A1E7NH54</accession>
<evidence type="ECO:0000313" key="11">
    <source>
        <dbReference type="Proteomes" id="UP000865560"/>
    </source>
</evidence>
<dbReference type="PANTHER" id="PTHR43791">
    <property type="entry name" value="PERMEASE-RELATED"/>
    <property type="match status" value="1"/>
</dbReference>
<evidence type="ECO:0000256" key="3">
    <source>
        <dbReference type="ARBA" id="ARBA00022692"/>
    </source>
</evidence>
<evidence type="ECO:0000256" key="2">
    <source>
        <dbReference type="ARBA" id="ARBA00022448"/>
    </source>
</evidence>
<evidence type="ECO:0000313" key="9">
    <source>
        <dbReference type="EMBL" id="RTJ96557.1"/>
    </source>
</evidence>
<feature type="transmembrane region" description="Helical" evidence="6">
    <location>
        <begin position="242"/>
        <end position="264"/>
    </location>
</feature>